<organism evidence="5 6">
    <name type="scientific">Rousettus aegyptiacus</name>
    <name type="common">Egyptian fruit bat</name>
    <name type="synonym">Pteropus aegyptiacus</name>
    <dbReference type="NCBI Taxonomy" id="9407"/>
    <lineage>
        <taxon>Eukaryota</taxon>
        <taxon>Metazoa</taxon>
        <taxon>Chordata</taxon>
        <taxon>Craniata</taxon>
        <taxon>Vertebrata</taxon>
        <taxon>Euteleostomi</taxon>
        <taxon>Mammalia</taxon>
        <taxon>Eutheria</taxon>
        <taxon>Laurasiatheria</taxon>
        <taxon>Chiroptera</taxon>
        <taxon>Yinpterochiroptera</taxon>
        <taxon>Pteropodoidea</taxon>
        <taxon>Pteropodidae</taxon>
        <taxon>Rousettinae</taxon>
        <taxon>Rousettus</taxon>
    </lineage>
</organism>
<dbReference type="AlphaFoldDB" id="A0A7J8JFS1"/>
<keyword evidence="2 5" id="KW-0430">Lectin</keyword>
<dbReference type="InterPro" id="IPR016187">
    <property type="entry name" value="CTDL_fold"/>
</dbReference>
<accession>A0A7J8JFS1</accession>
<dbReference type="InterPro" id="IPR042190">
    <property type="entry name" value="KLRG1"/>
</dbReference>
<dbReference type="InterPro" id="IPR033992">
    <property type="entry name" value="NKR-like_CTLD"/>
</dbReference>
<dbReference type="GO" id="GO:0030246">
    <property type="term" value="F:carbohydrate binding"/>
    <property type="evidence" value="ECO:0007669"/>
    <property type="project" value="UniProtKB-KW"/>
</dbReference>
<dbReference type="PROSITE" id="PS50041">
    <property type="entry name" value="C_TYPE_LECTIN_2"/>
    <property type="match status" value="1"/>
</dbReference>
<sequence length="214" mass="24576">MEVVDNAIYSALELSAAPQNQSDYRPQQKGELTKLVRKTVSAAPQNQSDYRPQQKASFRCAPSCYVEIALGLLSTILMSLLLFKWILCQGYSTCDSCRNCPDFWMGYGNHCYYFSVEKKDWNSSLEFCLAKDSHLLMFTDNQEMNLFKSFFSNDFHWIGLRNRLGWKWEDGSALNFSRVLTNSKIQKCGVFSKGGLQASSCEVLFQWVCKKVRL</sequence>
<dbReference type="EMBL" id="JACASE010000002">
    <property type="protein sequence ID" value="KAF6495528.1"/>
    <property type="molecule type" value="Genomic_DNA"/>
</dbReference>
<dbReference type="InterPro" id="IPR016186">
    <property type="entry name" value="C-type_lectin-like/link_sf"/>
</dbReference>
<keyword evidence="5" id="KW-0675">Receptor</keyword>
<name>A0A7J8JFS1_ROUAE</name>
<dbReference type="Pfam" id="PF00059">
    <property type="entry name" value="Lectin_C"/>
    <property type="match status" value="1"/>
</dbReference>
<evidence type="ECO:0000256" key="2">
    <source>
        <dbReference type="ARBA" id="ARBA00022734"/>
    </source>
</evidence>
<gene>
    <name evidence="5" type="ORF">HJG63_007370</name>
</gene>
<keyword evidence="3" id="KW-0472">Membrane</keyword>
<proteinExistence type="predicted"/>
<dbReference type="Proteomes" id="UP000593571">
    <property type="component" value="Unassembled WGS sequence"/>
</dbReference>
<protein>
    <submittedName>
        <fullName evidence="5">Killer cell lectin like receptor G1</fullName>
    </submittedName>
</protein>
<evidence type="ECO:0000259" key="4">
    <source>
        <dbReference type="PROSITE" id="PS50041"/>
    </source>
</evidence>
<evidence type="ECO:0000256" key="3">
    <source>
        <dbReference type="SAM" id="Phobius"/>
    </source>
</evidence>
<dbReference type="PANTHER" id="PTHR47648">
    <property type="entry name" value="KILLER CELL LECTIN-LIKE RECEPTOR SUBFAMILY G MEMBER 1"/>
    <property type="match status" value="1"/>
</dbReference>
<evidence type="ECO:0000256" key="1">
    <source>
        <dbReference type="ARBA" id="ARBA00004167"/>
    </source>
</evidence>
<comment type="caution">
    <text evidence="5">The sequence shown here is derived from an EMBL/GenBank/DDBJ whole genome shotgun (WGS) entry which is preliminary data.</text>
</comment>
<keyword evidence="6" id="KW-1185">Reference proteome</keyword>
<dbReference type="SUPFAM" id="SSF56436">
    <property type="entry name" value="C-type lectin-like"/>
    <property type="match status" value="1"/>
</dbReference>
<evidence type="ECO:0000313" key="5">
    <source>
        <dbReference type="EMBL" id="KAF6495528.1"/>
    </source>
</evidence>
<reference evidence="5 6" key="1">
    <citation type="journal article" date="2020" name="Nature">
        <title>Six reference-quality genomes reveal evolution of bat adaptations.</title>
        <authorList>
            <person name="Jebb D."/>
            <person name="Huang Z."/>
            <person name="Pippel M."/>
            <person name="Hughes G.M."/>
            <person name="Lavrichenko K."/>
            <person name="Devanna P."/>
            <person name="Winkler S."/>
            <person name="Jermiin L.S."/>
            <person name="Skirmuntt E.C."/>
            <person name="Katzourakis A."/>
            <person name="Burkitt-Gray L."/>
            <person name="Ray D.A."/>
            <person name="Sullivan K.A.M."/>
            <person name="Roscito J.G."/>
            <person name="Kirilenko B.M."/>
            <person name="Davalos L.M."/>
            <person name="Corthals A.P."/>
            <person name="Power M.L."/>
            <person name="Jones G."/>
            <person name="Ransome R.D."/>
            <person name="Dechmann D.K.N."/>
            <person name="Locatelli A.G."/>
            <person name="Puechmaille S.J."/>
            <person name="Fedrigo O."/>
            <person name="Jarvis E.D."/>
            <person name="Hiller M."/>
            <person name="Vernes S.C."/>
            <person name="Myers E.W."/>
            <person name="Teeling E.C."/>
        </authorList>
    </citation>
    <scope>NUCLEOTIDE SEQUENCE [LARGE SCALE GENOMIC DNA]</scope>
    <source>
        <strain evidence="5">MRouAeg1</strain>
        <tissue evidence="5">Muscle</tissue>
    </source>
</reference>
<evidence type="ECO:0000313" key="6">
    <source>
        <dbReference type="Proteomes" id="UP000593571"/>
    </source>
</evidence>
<dbReference type="KEGG" id="ray:107501670"/>
<keyword evidence="3" id="KW-0812">Transmembrane</keyword>
<dbReference type="InterPro" id="IPR001304">
    <property type="entry name" value="C-type_lectin-like"/>
</dbReference>
<dbReference type="SMART" id="SM00034">
    <property type="entry name" value="CLECT"/>
    <property type="match status" value="1"/>
</dbReference>
<feature type="domain" description="C-type lectin" evidence="4">
    <location>
        <begin position="107"/>
        <end position="210"/>
    </location>
</feature>
<keyword evidence="3" id="KW-1133">Transmembrane helix</keyword>
<dbReference type="CDD" id="cd03593">
    <property type="entry name" value="CLECT_NK_receptors_like"/>
    <property type="match status" value="1"/>
</dbReference>
<comment type="subcellular location">
    <subcellularLocation>
        <location evidence="1">Membrane</location>
        <topology evidence="1">Single-pass membrane protein</topology>
    </subcellularLocation>
</comment>
<dbReference type="GO" id="GO:0016020">
    <property type="term" value="C:membrane"/>
    <property type="evidence" value="ECO:0007669"/>
    <property type="project" value="UniProtKB-SubCell"/>
</dbReference>
<dbReference type="OrthoDB" id="6133475at2759"/>
<feature type="transmembrane region" description="Helical" evidence="3">
    <location>
        <begin position="64"/>
        <end position="87"/>
    </location>
</feature>
<dbReference type="PANTHER" id="PTHR47648:SF1">
    <property type="entry name" value="KILLER CELL LECTIN-LIKE RECEPTOR SUBFAMILY G MEMBER 1"/>
    <property type="match status" value="1"/>
</dbReference>
<dbReference type="Gene3D" id="3.10.100.10">
    <property type="entry name" value="Mannose-Binding Protein A, subunit A"/>
    <property type="match status" value="1"/>
</dbReference>